<accession>A0A7M5XCP8</accession>
<dbReference type="InterPro" id="IPR050746">
    <property type="entry name" value="DAACS"/>
</dbReference>
<evidence type="ECO:0000256" key="6">
    <source>
        <dbReference type="RuleBase" id="RU361216"/>
    </source>
</evidence>
<dbReference type="Gene3D" id="1.10.3860.10">
    <property type="entry name" value="Sodium:dicarboxylate symporter"/>
    <property type="match status" value="1"/>
</dbReference>
<dbReference type="OrthoDB" id="5877963at2759"/>
<keyword evidence="5 6" id="KW-0472">Membrane</keyword>
<keyword evidence="3 6" id="KW-0812">Transmembrane</keyword>
<keyword evidence="2 6" id="KW-0813">Transport</keyword>
<keyword evidence="6" id="KW-0769">Symport</keyword>
<dbReference type="Pfam" id="PF00375">
    <property type="entry name" value="SDF"/>
    <property type="match status" value="1"/>
</dbReference>
<evidence type="ECO:0000256" key="4">
    <source>
        <dbReference type="ARBA" id="ARBA00022989"/>
    </source>
</evidence>
<evidence type="ECO:0000256" key="1">
    <source>
        <dbReference type="ARBA" id="ARBA00004141"/>
    </source>
</evidence>
<dbReference type="AlphaFoldDB" id="A0A7M5XCP8"/>
<dbReference type="InterPro" id="IPR001991">
    <property type="entry name" value="Na-dicarboxylate_symporter"/>
</dbReference>
<dbReference type="GO" id="GO:0015175">
    <property type="term" value="F:neutral L-amino acid transmembrane transporter activity"/>
    <property type="evidence" value="ECO:0007669"/>
    <property type="project" value="TreeGrafter"/>
</dbReference>
<dbReference type="GO" id="GO:0005886">
    <property type="term" value="C:plasma membrane"/>
    <property type="evidence" value="ECO:0007669"/>
    <property type="project" value="TreeGrafter"/>
</dbReference>
<comment type="subcellular location">
    <subcellularLocation>
        <location evidence="1 6">Membrane</location>
        <topology evidence="1 6">Multi-pass membrane protein</topology>
    </subcellularLocation>
</comment>
<feature type="transmembrane region" description="Helical" evidence="6">
    <location>
        <begin position="130"/>
        <end position="152"/>
    </location>
</feature>
<keyword evidence="4 6" id="KW-1133">Transmembrane helix</keyword>
<evidence type="ECO:0000256" key="3">
    <source>
        <dbReference type="ARBA" id="ARBA00022692"/>
    </source>
</evidence>
<reference evidence="7" key="1">
    <citation type="submission" date="2021-01" db="UniProtKB">
        <authorList>
            <consortium name="EnsemblMetazoa"/>
        </authorList>
    </citation>
    <scope>IDENTIFICATION</scope>
</reference>
<dbReference type="GO" id="GO:0015501">
    <property type="term" value="F:glutamate:sodium symporter activity"/>
    <property type="evidence" value="ECO:0007669"/>
    <property type="project" value="TreeGrafter"/>
</dbReference>
<sequence length="521" mass="56992">MATSRSRLGENSSANSSLLAPKTYGSYFRPENDQQAGKMTQIKSIWKKHKLLICIFLAVVIGILVGLLSNVSVQELDQPVQANVLLFVGFPGEIFTRMLKMLVLPLIITSLIIGFADLDHESSKKIGRRALLYYSFTTCMAVVLGLILVYSISPGKYGNEKQFKDDVDQTRIMDTILDLIRNMFPENIVQACLETAVTRAKEVPKRTAYNSTRNDTITNKTVLISGETTYESGTNILGIVVFSIVIGVLLGKMGSQAQTFIECTRIFNDLTMKLVEYAMWYSPIGILSLVINKFASMKDTSGEFQRLGCYLGTVISGLALHSLIVLPLAYFVMTRRNPFTFIKGTFKALLTAFATSSSSATLPVTFKCLEDNNGLDNRVTRTVLPIGATINMDGSALYEAVAAIFMAQSIGMTLDIGEYATISCVSILASIGAAGIPQGDLVTLFVVLQAVGLPEEAITLILSVDWFLDRIRTSVNVLGDCIGAGIVAHRSEGDLPQIHAPLEAFENSYHHELDDQEDEVV</sequence>
<evidence type="ECO:0000256" key="5">
    <source>
        <dbReference type="ARBA" id="ARBA00023136"/>
    </source>
</evidence>
<dbReference type="GO" id="GO:0005313">
    <property type="term" value="F:L-glutamate transmembrane transporter activity"/>
    <property type="evidence" value="ECO:0007669"/>
    <property type="project" value="TreeGrafter"/>
</dbReference>
<dbReference type="PANTHER" id="PTHR11958">
    <property type="entry name" value="SODIUM/DICARBOXYLATE SYMPORTER-RELATED"/>
    <property type="match status" value="1"/>
</dbReference>
<evidence type="ECO:0000313" key="7">
    <source>
        <dbReference type="EnsemblMetazoa" id="CLYHEMP021027.1"/>
    </source>
</evidence>
<dbReference type="InterPro" id="IPR036458">
    <property type="entry name" value="Na:dicarbo_symporter_sf"/>
</dbReference>
<organism evidence="7 8">
    <name type="scientific">Clytia hemisphaerica</name>
    <dbReference type="NCBI Taxonomy" id="252671"/>
    <lineage>
        <taxon>Eukaryota</taxon>
        <taxon>Metazoa</taxon>
        <taxon>Cnidaria</taxon>
        <taxon>Hydrozoa</taxon>
        <taxon>Hydroidolina</taxon>
        <taxon>Leptothecata</taxon>
        <taxon>Obeliida</taxon>
        <taxon>Clytiidae</taxon>
        <taxon>Clytia</taxon>
    </lineage>
</organism>
<dbReference type="GeneID" id="136802430"/>
<name>A0A7M5XCP8_9CNID</name>
<feature type="transmembrane region" description="Helical" evidence="6">
    <location>
        <begin position="51"/>
        <end position="74"/>
    </location>
</feature>
<comment type="similarity">
    <text evidence="6">Belongs to the dicarboxylate/amino acid:cation symporter (DAACS) (TC 2.A.23) family.</text>
</comment>
<feature type="transmembrane region" description="Helical" evidence="6">
    <location>
        <begin position="94"/>
        <end position="118"/>
    </location>
</feature>
<dbReference type="RefSeq" id="XP_066915263.1">
    <property type="nucleotide sequence ID" value="XM_067059162.1"/>
</dbReference>
<dbReference type="PANTHER" id="PTHR11958:SF63">
    <property type="entry name" value="AMINO ACID TRANSPORTER"/>
    <property type="match status" value="1"/>
</dbReference>
<feature type="transmembrane region" description="Helical" evidence="6">
    <location>
        <begin position="236"/>
        <end position="253"/>
    </location>
</feature>
<proteinExistence type="inferred from homology"/>
<evidence type="ECO:0000313" key="8">
    <source>
        <dbReference type="Proteomes" id="UP000594262"/>
    </source>
</evidence>
<protein>
    <recommendedName>
        <fullName evidence="6">Amino acid transporter</fullName>
    </recommendedName>
</protein>
<keyword evidence="8" id="KW-1185">Reference proteome</keyword>
<dbReference type="Proteomes" id="UP000594262">
    <property type="component" value="Unplaced"/>
</dbReference>
<feature type="transmembrane region" description="Helical" evidence="6">
    <location>
        <begin position="274"/>
        <end position="291"/>
    </location>
</feature>
<dbReference type="SUPFAM" id="SSF118215">
    <property type="entry name" value="Proton glutamate symport protein"/>
    <property type="match status" value="1"/>
</dbReference>
<dbReference type="EnsemblMetazoa" id="CLYHEMT021027.1">
    <property type="protein sequence ID" value="CLYHEMP021027.1"/>
    <property type="gene ID" value="CLYHEMG021027"/>
</dbReference>
<feature type="transmembrane region" description="Helical" evidence="6">
    <location>
        <begin position="311"/>
        <end position="333"/>
    </location>
</feature>
<evidence type="ECO:0000256" key="2">
    <source>
        <dbReference type="ARBA" id="ARBA00022448"/>
    </source>
</evidence>
<dbReference type="PRINTS" id="PR00173">
    <property type="entry name" value="EDTRNSPORT"/>
</dbReference>